<dbReference type="GO" id="GO:0006952">
    <property type="term" value="P:defense response"/>
    <property type="evidence" value="ECO:0007669"/>
    <property type="project" value="UniProtKB-KW"/>
</dbReference>
<dbReference type="Gene3D" id="1.20.58.1040">
    <property type="match status" value="1"/>
</dbReference>
<evidence type="ECO:0000256" key="6">
    <source>
        <dbReference type="ARBA" id="ARBA00022729"/>
    </source>
</evidence>
<evidence type="ECO:0000256" key="12">
    <source>
        <dbReference type="SAM" id="MobiDB-lite"/>
    </source>
</evidence>
<feature type="region of interest" description="Disordered" evidence="12">
    <location>
        <begin position="349"/>
        <end position="380"/>
    </location>
</feature>
<evidence type="ECO:0000256" key="3">
    <source>
        <dbReference type="ARBA" id="ARBA00008773"/>
    </source>
</evidence>
<dbReference type="SUPFAM" id="SSF51445">
    <property type="entry name" value="(Trans)glycosidases"/>
    <property type="match status" value="1"/>
</dbReference>
<evidence type="ECO:0000256" key="8">
    <source>
        <dbReference type="ARBA" id="ARBA00022821"/>
    </source>
</evidence>
<accession>A0ABD1X8A2</accession>
<evidence type="ECO:0000256" key="13">
    <source>
        <dbReference type="SAM" id="SignalP"/>
    </source>
</evidence>
<proteinExistence type="inferred from homology"/>
<comment type="subcellular location">
    <subcellularLocation>
        <location evidence="2">Cell membrane</location>
        <topology evidence="2">Lipid-anchor</topology>
        <topology evidence="2">GPI-anchor</topology>
    </subcellularLocation>
</comment>
<feature type="compositionally biased region" description="Low complexity" evidence="12">
    <location>
        <begin position="362"/>
        <end position="376"/>
    </location>
</feature>
<protein>
    <recommendedName>
        <fullName evidence="4">glucan endo-1,3-beta-D-glucosidase</fullName>
        <ecNumber evidence="4">3.2.1.39</ecNumber>
    </recommendedName>
</protein>
<keyword evidence="9" id="KW-1015">Disulfide bond</keyword>
<evidence type="ECO:0000313" key="15">
    <source>
        <dbReference type="EMBL" id="KAL2558208.1"/>
    </source>
</evidence>
<dbReference type="InterPro" id="IPR012946">
    <property type="entry name" value="X8"/>
</dbReference>
<keyword evidence="16" id="KW-1185">Reference proteome</keyword>
<keyword evidence="10" id="KW-0326">Glycosidase</keyword>
<evidence type="ECO:0000256" key="4">
    <source>
        <dbReference type="ARBA" id="ARBA00012780"/>
    </source>
</evidence>
<keyword evidence="5" id="KW-0336">GPI-anchor</keyword>
<dbReference type="Pfam" id="PF00332">
    <property type="entry name" value="Glyco_hydro_17"/>
    <property type="match status" value="1"/>
</dbReference>
<dbReference type="FunFam" id="1.20.58.1040:FF:000003">
    <property type="entry name" value="glucan endo-1,3-beta-glucosidase 7"/>
    <property type="match status" value="1"/>
</dbReference>
<evidence type="ECO:0000256" key="10">
    <source>
        <dbReference type="ARBA" id="ARBA00023295"/>
    </source>
</evidence>
<evidence type="ECO:0000256" key="2">
    <source>
        <dbReference type="ARBA" id="ARBA00004609"/>
    </source>
</evidence>
<dbReference type="PANTHER" id="PTHR32227">
    <property type="entry name" value="GLUCAN ENDO-1,3-BETA-GLUCOSIDASE BG1-RELATED-RELATED"/>
    <property type="match status" value="1"/>
</dbReference>
<organism evidence="15 16">
    <name type="scientific">Forsythia ovata</name>
    <dbReference type="NCBI Taxonomy" id="205694"/>
    <lineage>
        <taxon>Eukaryota</taxon>
        <taxon>Viridiplantae</taxon>
        <taxon>Streptophyta</taxon>
        <taxon>Embryophyta</taxon>
        <taxon>Tracheophyta</taxon>
        <taxon>Spermatophyta</taxon>
        <taxon>Magnoliopsida</taxon>
        <taxon>eudicotyledons</taxon>
        <taxon>Gunneridae</taxon>
        <taxon>Pentapetalae</taxon>
        <taxon>asterids</taxon>
        <taxon>lamiids</taxon>
        <taxon>Lamiales</taxon>
        <taxon>Oleaceae</taxon>
        <taxon>Forsythieae</taxon>
        <taxon>Forsythia</taxon>
    </lineage>
</organism>
<keyword evidence="6 13" id="KW-0732">Signal</keyword>
<sequence length="500" mass="55319">MEFSKIQSLLSALLFLSTIFLQHFATVHSIGVNYGTLGNNLPPPAQVAQFLKDKTTIDRIKIFDVNPDILRAFAGTGIFVAVTIPNGEIPNLVNIRYARRWVGNNIKPFYPQTKINYILVGNEVLHWGPQNLIDNLVSAMRTLHIALIRSGIQGINVTTAHSLGILESSQPPSLAKFRPGWDKGDLAPMLQFLQETKSPFMVNPYPYFGYSPEQANFALFKPNSGLHDKYTNRTYTNMFDLLIDAVHVSMKKLGYGDVEIAVGETGWASAGEAFEPKCTIPNAASYNGGLVKKYNEGTGTPLLPRRKFDTYIFALFNENLKPGSLAEKNFGLFQPDFTPVYDIGIMRGTAGVPDQPAPTPAPSVSTPSSPVTKPPTQGNKKWCVPKAEATDAQLQSNIDFVCSQGVDCGPIQPSGACYNPNTLRAHASYAMNSWYQSKGRNDFDCNFSNTGAITTSDPRRRQMSTWRRTVECLAQVCITYERIQIYLDVEPKRKAATLQD</sequence>
<name>A0ABD1X8A2_9LAMI</name>
<dbReference type="SMART" id="SM00768">
    <property type="entry name" value="X8"/>
    <property type="match status" value="1"/>
</dbReference>
<dbReference type="GO" id="GO:0098552">
    <property type="term" value="C:side of membrane"/>
    <property type="evidence" value="ECO:0007669"/>
    <property type="project" value="UniProtKB-KW"/>
</dbReference>
<dbReference type="InterPro" id="IPR000490">
    <property type="entry name" value="Glyco_hydro_17"/>
</dbReference>
<feature type="signal peptide" evidence="13">
    <location>
        <begin position="1"/>
        <end position="29"/>
    </location>
</feature>
<dbReference type="InterPro" id="IPR017853">
    <property type="entry name" value="GH"/>
</dbReference>
<dbReference type="EMBL" id="JBFOLJ010000001">
    <property type="protein sequence ID" value="KAL2558208.1"/>
    <property type="molecule type" value="Genomic_DNA"/>
</dbReference>
<gene>
    <name evidence="15" type="ORF">Fot_02947</name>
</gene>
<dbReference type="GO" id="GO:0042973">
    <property type="term" value="F:glucan endo-1,3-beta-D-glucosidase activity"/>
    <property type="evidence" value="ECO:0007669"/>
    <property type="project" value="UniProtKB-EC"/>
</dbReference>
<dbReference type="FunFam" id="3.20.20.80:FF:000002">
    <property type="entry name" value="Glucan endo-1,3-beta-glucosidase 3"/>
    <property type="match status" value="1"/>
</dbReference>
<dbReference type="Pfam" id="PF07983">
    <property type="entry name" value="X8"/>
    <property type="match status" value="1"/>
</dbReference>
<keyword evidence="5" id="KW-0325">Glycoprotein</keyword>
<keyword evidence="5" id="KW-0449">Lipoprotein</keyword>
<dbReference type="GO" id="GO:0005886">
    <property type="term" value="C:plasma membrane"/>
    <property type="evidence" value="ECO:0007669"/>
    <property type="project" value="UniProtKB-SubCell"/>
</dbReference>
<dbReference type="InterPro" id="IPR044965">
    <property type="entry name" value="Glyco_hydro_17_plant"/>
</dbReference>
<dbReference type="Gene3D" id="3.20.20.80">
    <property type="entry name" value="Glycosidases"/>
    <property type="match status" value="1"/>
</dbReference>
<evidence type="ECO:0000256" key="5">
    <source>
        <dbReference type="ARBA" id="ARBA00022622"/>
    </source>
</evidence>
<comment type="catalytic activity">
    <reaction evidence="1">
        <text>Hydrolysis of (1-&gt;3)-beta-D-glucosidic linkages in (1-&gt;3)-beta-D-glucans.</text>
        <dbReference type="EC" id="3.2.1.39"/>
    </reaction>
</comment>
<evidence type="ECO:0000313" key="16">
    <source>
        <dbReference type="Proteomes" id="UP001604277"/>
    </source>
</evidence>
<keyword evidence="8" id="KW-0611">Plant defense</keyword>
<reference evidence="16" key="1">
    <citation type="submission" date="2024-07" db="EMBL/GenBank/DDBJ databases">
        <title>Two chromosome-level genome assemblies of Korean endemic species Abeliophyllum distichum and Forsythia ovata (Oleaceae).</title>
        <authorList>
            <person name="Jang H."/>
        </authorList>
    </citation>
    <scope>NUCLEOTIDE SEQUENCE [LARGE SCALE GENOMIC DNA]</scope>
</reference>
<dbReference type="Proteomes" id="UP001604277">
    <property type="component" value="Unassembled WGS sequence"/>
</dbReference>
<evidence type="ECO:0000256" key="9">
    <source>
        <dbReference type="ARBA" id="ARBA00023157"/>
    </source>
</evidence>
<evidence type="ECO:0000256" key="1">
    <source>
        <dbReference type="ARBA" id="ARBA00000382"/>
    </source>
</evidence>
<feature type="chain" id="PRO_5044827006" description="glucan endo-1,3-beta-D-glucosidase" evidence="13">
    <location>
        <begin position="30"/>
        <end position="500"/>
    </location>
</feature>
<feature type="domain" description="X8" evidence="14">
    <location>
        <begin position="381"/>
        <end position="474"/>
    </location>
</feature>
<evidence type="ECO:0000256" key="11">
    <source>
        <dbReference type="RuleBase" id="RU004335"/>
    </source>
</evidence>
<keyword evidence="5" id="KW-0472">Membrane</keyword>
<dbReference type="EC" id="3.2.1.39" evidence="4"/>
<evidence type="ECO:0000256" key="7">
    <source>
        <dbReference type="ARBA" id="ARBA00022801"/>
    </source>
</evidence>
<keyword evidence="7 15" id="KW-0378">Hydrolase</keyword>
<evidence type="ECO:0000259" key="14">
    <source>
        <dbReference type="SMART" id="SM00768"/>
    </source>
</evidence>
<comment type="similarity">
    <text evidence="3 11">Belongs to the glycosyl hydrolase 17 family.</text>
</comment>
<comment type="caution">
    <text evidence="15">The sequence shown here is derived from an EMBL/GenBank/DDBJ whole genome shotgun (WGS) entry which is preliminary data.</text>
</comment>
<dbReference type="AlphaFoldDB" id="A0ABD1X8A2"/>